<reference evidence="4 5" key="1">
    <citation type="submission" date="2024-03" db="EMBL/GenBank/DDBJ databases">
        <title>Human intestinal bacterial collection.</title>
        <authorList>
            <person name="Pauvert C."/>
            <person name="Hitch T.C.A."/>
            <person name="Clavel T."/>
        </authorList>
    </citation>
    <scope>NUCLEOTIDE SEQUENCE [LARGE SCALE GENOMIC DNA]</scope>
    <source>
        <strain evidence="4 5">CLA-AA-H185</strain>
    </source>
</reference>
<dbReference type="CDD" id="cd00616">
    <property type="entry name" value="AHBA_syn"/>
    <property type="match status" value="1"/>
</dbReference>
<dbReference type="Gene3D" id="3.40.640.10">
    <property type="entry name" value="Type I PLP-dependent aspartate aminotransferase-like (Major domain)"/>
    <property type="match status" value="1"/>
</dbReference>
<dbReference type="PANTHER" id="PTHR30244">
    <property type="entry name" value="TRANSAMINASE"/>
    <property type="match status" value="1"/>
</dbReference>
<dbReference type="InterPro" id="IPR015424">
    <property type="entry name" value="PyrdxlP-dep_Trfase"/>
</dbReference>
<keyword evidence="5" id="KW-1185">Reference proteome</keyword>
<evidence type="ECO:0000313" key="5">
    <source>
        <dbReference type="Proteomes" id="UP001454489"/>
    </source>
</evidence>
<sequence>MNKVINVVRASLPPFEEYVEEISDIWESRWLTHTGPKHQQLEKDLESFLDTPNVELFSNGHMALELALRVLKVKGEVITTPFTFASTTQAIADVGLTPVFCDINETDYTMDVDKIEDLITEKTEAIVPVHVYGNICDYKKIEEIAEKHHLKVIYDAAHAFGETIDGKNVANLGDVSMFSFHATKVFNTVEGGGLTFADDALCKEFAAIRQFGMYGKEDAEMLGTNAKMTEFHAAMGLCNLRHVLEEINKRKMAYERYIERLTGVEGIYICPQKENVSYNYAYFPVRFNEEIFGKSRDQMANELIQNGIVPRKYFYPLTSDFTIIKEKFVVQDTPIAGKIADEILTLPLYAGLSEEEVDRICDIVMK</sequence>
<evidence type="ECO:0000313" key="4">
    <source>
        <dbReference type="EMBL" id="MEQ2557924.1"/>
    </source>
</evidence>
<dbReference type="GO" id="GO:0008483">
    <property type="term" value="F:transaminase activity"/>
    <property type="evidence" value="ECO:0007669"/>
    <property type="project" value="UniProtKB-KW"/>
</dbReference>
<dbReference type="PANTHER" id="PTHR30244:SF9">
    <property type="entry name" value="PROTEIN RV3402C"/>
    <property type="match status" value="1"/>
</dbReference>
<dbReference type="Proteomes" id="UP001454489">
    <property type="component" value="Unassembled WGS sequence"/>
</dbReference>
<proteinExistence type="inferred from homology"/>
<gene>
    <name evidence="4" type="ORF">WMO43_08590</name>
</gene>
<evidence type="ECO:0000256" key="2">
    <source>
        <dbReference type="ARBA" id="ARBA00037999"/>
    </source>
</evidence>
<evidence type="ECO:0000256" key="1">
    <source>
        <dbReference type="ARBA" id="ARBA00022898"/>
    </source>
</evidence>
<protein>
    <submittedName>
        <fullName evidence="4">DegT/DnrJ/EryC1/StrS family aminotransferase</fullName>
        <ecNumber evidence="4">2.6.1.-</ecNumber>
    </submittedName>
</protein>
<comment type="caution">
    <text evidence="4">The sequence shown here is derived from an EMBL/GenBank/DDBJ whole genome shotgun (WGS) entry which is preliminary data.</text>
</comment>
<dbReference type="PIRSF" id="PIRSF000390">
    <property type="entry name" value="PLP_StrS"/>
    <property type="match status" value="1"/>
</dbReference>
<comment type="similarity">
    <text evidence="2 3">Belongs to the DegT/DnrJ/EryC1 family.</text>
</comment>
<dbReference type="Pfam" id="PF01041">
    <property type="entry name" value="DegT_DnrJ_EryC1"/>
    <property type="match status" value="1"/>
</dbReference>
<dbReference type="SUPFAM" id="SSF53383">
    <property type="entry name" value="PLP-dependent transferases"/>
    <property type="match status" value="1"/>
</dbReference>
<dbReference type="InterPro" id="IPR000653">
    <property type="entry name" value="DegT/StrS_aminotransferase"/>
</dbReference>
<name>A0ABV1HDZ8_9FIRM</name>
<dbReference type="EMBL" id="JBBMEX010000008">
    <property type="protein sequence ID" value="MEQ2557924.1"/>
    <property type="molecule type" value="Genomic_DNA"/>
</dbReference>
<accession>A0ABV1HDZ8</accession>
<evidence type="ECO:0000256" key="3">
    <source>
        <dbReference type="RuleBase" id="RU004508"/>
    </source>
</evidence>
<keyword evidence="4" id="KW-0032">Aminotransferase</keyword>
<dbReference type="InterPro" id="IPR015421">
    <property type="entry name" value="PyrdxlP-dep_Trfase_major"/>
</dbReference>
<dbReference type="EC" id="2.6.1.-" evidence="4"/>
<keyword evidence="4" id="KW-0808">Transferase</keyword>
<organism evidence="4 5">
    <name type="scientific">Maccoyibacter intestinihominis</name>
    <dbReference type="NCBI Taxonomy" id="3133499"/>
    <lineage>
        <taxon>Bacteria</taxon>
        <taxon>Bacillati</taxon>
        <taxon>Bacillota</taxon>
        <taxon>Clostridia</taxon>
        <taxon>Lachnospirales</taxon>
        <taxon>Lachnospiraceae</taxon>
        <taxon>Maccoyibacter</taxon>
    </lineage>
</organism>
<keyword evidence="1 3" id="KW-0663">Pyridoxal phosphate</keyword>